<proteinExistence type="predicted"/>
<accession>A0A8H7VQD1</accession>
<name>A0A8H7VQD1_9FUNG</name>
<evidence type="ECO:0000313" key="2">
    <source>
        <dbReference type="Proteomes" id="UP000646827"/>
    </source>
</evidence>
<comment type="caution">
    <text evidence="1">The sequence shown here is derived from an EMBL/GenBank/DDBJ whole genome shotgun (WGS) entry which is preliminary data.</text>
</comment>
<reference evidence="1 2" key="1">
    <citation type="submission" date="2020-12" db="EMBL/GenBank/DDBJ databases">
        <title>Metabolic potential, ecology and presence of endohyphal bacteria is reflected in genomic diversity of Mucoromycotina.</title>
        <authorList>
            <person name="Muszewska A."/>
            <person name="Okrasinska A."/>
            <person name="Steczkiewicz K."/>
            <person name="Drgas O."/>
            <person name="Orlowska M."/>
            <person name="Perlinska-Lenart U."/>
            <person name="Aleksandrzak-Piekarczyk T."/>
            <person name="Szatraj K."/>
            <person name="Zielenkiewicz U."/>
            <person name="Pilsyk S."/>
            <person name="Malc E."/>
            <person name="Mieczkowski P."/>
            <person name="Kruszewska J.S."/>
            <person name="Biernat P."/>
            <person name="Pawlowska J."/>
        </authorList>
    </citation>
    <scope>NUCLEOTIDE SEQUENCE [LARGE SCALE GENOMIC DNA]</scope>
    <source>
        <strain evidence="1 2">CBS 142.35</strain>
    </source>
</reference>
<sequence>MLLVDNSVLSLHLVEDALYLDLDAEDEDSSSKTTVLRGFVDITNPKKKRVHSLLICFEGYLSTKQPSVRKRLIQRHLVLNPSSASTMDNNDNGYISRRYPFEMSLFLNDLPDTIQSKNIKVIYQVTAKVAYAYTTRTSRNCPIRLARFPFKNNMLSGDNVSRSSIDSRRHHAHFFDYHITVEKDTVLSVGSLLPLTLWIAPRIPGVRLLSLCVFLVERRSVCCDHHSEQQEEQKKEVKCSAHVLSRADPLQQVVPGHVLKEPWRGTIEYCLPNDLIPSIDAPGLFMIQHTLKVSMAIIFPEITSGKTQRSISFETDVVIRDRQIGLLDKLGAFNLPEYEYNALLSPPRTPPPVYEHPPSYSIS</sequence>
<organism evidence="1 2">
    <name type="scientific">Circinella minor</name>
    <dbReference type="NCBI Taxonomy" id="1195481"/>
    <lineage>
        <taxon>Eukaryota</taxon>
        <taxon>Fungi</taxon>
        <taxon>Fungi incertae sedis</taxon>
        <taxon>Mucoromycota</taxon>
        <taxon>Mucoromycotina</taxon>
        <taxon>Mucoromycetes</taxon>
        <taxon>Mucorales</taxon>
        <taxon>Lichtheimiaceae</taxon>
        <taxon>Circinella</taxon>
    </lineage>
</organism>
<gene>
    <name evidence="1" type="ORF">INT45_007492</name>
</gene>
<evidence type="ECO:0008006" key="3">
    <source>
        <dbReference type="Google" id="ProtNLM"/>
    </source>
</evidence>
<dbReference type="Gene3D" id="2.60.40.640">
    <property type="match status" value="1"/>
</dbReference>
<protein>
    <recommendedName>
        <fullName evidence="3">Arrestin-like N-terminal domain-containing protein</fullName>
    </recommendedName>
</protein>
<dbReference type="OrthoDB" id="2333384at2759"/>
<evidence type="ECO:0000313" key="1">
    <source>
        <dbReference type="EMBL" id="KAG2227467.1"/>
    </source>
</evidence>
<keyword evidence="2" id="KW-1185">Reference proteome</keyword>
<dbReference type="Proteomes" id="UP000646827">
    <property type="component" value="Unassembled WGS sequence"/>
</dbReference>
<dbReference type="EMBL" id="JAEPRB010000007">
    <property type="protein sequence ID" value="KAG2227467.1"/>
    <property type="molecule type" value="Genomic_DNA"/>
</dbReference>
<dbReference type="AlphaFoldDB" id="A0A8H7VQD1"/>
<dbReference type="InterPro" id="IPR014752">
    <property type="entry name" value="Arrestin-like_C"/>
</dbReference>